<keyword evidence="2" id="KW-0732">Signal</keyword>
<evidence type="ECO:0000256" key="1">
    <source>
        <dbReference type="SAM" id="MobiDB-lite"/>
    </source>
</evidence>
<organism evidence="3 4">
    <name type="scientific">Coccomyxa subellipsoidea</name>
    <dbReference type="NCBI Taxonomy" id="248742"/>
    <lineage>
        <taxon>Eukaryota</taxon>
        <taxon>Viridiplantae</taxon>
        <taxon>Chlorophyta</taxon>
        <taxon>core chlorophytes</taxon>
        <taxon>Trebouxiophyceae</taxon>
        <taxon>Trebouxiophyceae incertae sedis</taxon>
        <taxon>Coccomyxaceae</taxon>
        <taxon>Coccomyxa</taxon>
    </lineage>
</organism>
<protein>
    <submittedName>
        <fullName evidence="3">Uncharacterized protein</fullName>
    </submittedName>
</protein>
<evidence type="ECO:0000313" key="4">
    <source>
        <dbReference type="Proteomes" id="UP001491310"/>
    </source>
</evidence>
<feature type="region of interest" description="Disordered" evidence="1">
    <location>
        <begin position="68"/>
        <end position="113"/>
    </location>
</feature>
<feature type="signal peptide" evidence="2">
    <location>
        <begin position="1"/>
        <end position="19"/>
    </location>
</feature>
<dbReference type="EMBL" id="JALJOT010000004">
    <property type="protein sequence ID" value="KAK9916191.1"/>
    <property type="molecule type" value="Genomic_DNA"/>
</dbReference>
<accession>A0ABR2YX18</accession>
<dbReference type="Proteomes" id="UP001491310">
    <property type="component" value="Unassembled WGS sequence"/>
</dbReference>
<proteinExistence type="predicted"/>
<sequence length="375" mass="37293">MTVPWRSSWCFALLFSGRAFDILELGNDALLAVINDTAHNDLLNGIIPGNGGIDDIVHRAVAQGKAKVEAKFQGSSSTPEGSSSTPGGSPSTPGGSSSTSTPEPQSSVPPIIPIPQVTSTAVPASKLMGFSSQASPTPPPTTELGIAVSCRDYLFLFSSFTFTPAGAIGRQGPTLANLTAFPAYQAQSWTQNPAYLNMTTQGVQIFTIPTTGTYNLTIAGARGGQYQPGLGAGKGSSGSIVGAGGGAGGTNGNGGLGGPSGFCAVPNACFVTTLGAGNGTFGLGGNGANGYEGSGGGGGGILVPAGEVGTQAVEAGKDTVTSMISKWPEPLIAIAAIAVLVEAGMPRGNGPVAPATCQPLIISIEHHSCLATMAR</sequence>
<comment type="caution">
    <text evidence="3">The sequence shown here is derived from an EMBL/GenBank/DDBJ whole genome shotgun (WGS) entry which is preliminary data.</text>
</comment>
<evidence type="ECO:0000313" key="3">
    <source>
        <dbReference type="EMBL" id="KAK9916191.1"/>
    </source>
</evidence>
<reference evidence="3 4" key="1">
    <citation type="journal article" date="2024" name="Nat. Commun.">
        <title>Phylogenomics reveals the evolutionary origins of lichenization in chlorophyte algae.</title>
        <authorList>
            <person name="Puginier C."/>
            <person name="Libourel C."/>
            <person name="Otte J."/>
            <person name="Skaloud P."/>
            <person name="Haon M."/>
            <person name="Grisel S."/>
            <person name="Petersen M."/>
            <person name="Berrin J.G."/>
            <person name="Delaux P.M."/>
            <person name="Dal Grande F."/>
            <person name="Keller J."/>
        </authorList>
    </citation>
    <scope>NUCLEOTIDE SEQUENCE [LARGE SCALE GENOMIC DNA]</scope>
    <source>
        <strain evidence="3 4">SAG 216-7</strain>
    </source>
</reference>
<name>A0ABR2YX18_9CHLO</name>
<evidence type="ECO:0000256" key="2">
    <source>
        <dbReference type="SAM" id="SignalP"/>
    </source>
</evidence>
<gene>
    <name evidence="3" type="ORF">WJX75_009876</name>
</gene>
<keyword evidence="4" id="KW-1185">Reference proteome</keyword>
<feature type="chain" id="PRO_5045243758" evidence="2">
    <location>
        <begin position="20"/>
        <end position="375"/>
    </location>
</feature>
<feature type="compositionally biased region" description="Low complexity" evidence="1">
    <location>
        <begin position="73"/>
        <end position="113"/>
    </location>
</feature>